<accession>A0A447KYV4</accession>
<gene>
    <name evidence="2" type="ORF">NCTC11214_04400</name>
</gene>
<sequence>MDKLAAMQTFIRVVESGAFSRAATLLDLPKSTVTRQIQALEQQLKHYLAAPHLAPFDADRTRPRLLSGRGTMA</sequence>
<proteinExistence type="predicted"/>
<dbReference type="Proteomes" id="UP000281391">
    <property type="component" value="Chromosome"/>
</dbReference>
<organism evidence="2 3">
    <name type="scientific">Serratia odorifera</name>
    <dbReference type="NCBI Taxonomy" id="618"/>
    <lineage>
        <taxon>Bacteria</taxon>
        <taxon>Pseudomonadati</taxon>
        <taxon>Pseudomonadota</taxon>
        <taxon>Gammaproteobacteria</taxon>
        <taxon>Enterobacterales</taxon>
        <taxon>Yersiniaceae</taxon>
        <taxon>Serratia</taxon>
    </lineage>
</organism>
<evidence type="ECO:0000313" key="2">
    <source>
        <dbReference type="EMBL" id="VDZ63292.1"/>
    </source>
</evidence>
<dbReference type="RefSeq" id="WP_241971955.1">
    <property type="nucleotide sequence ID" value="NZ_LR134117.1"/>
</dbReference>
<dbReference type="Pfam" id="PF00126">
    <property type="entry name" value="HTH_1"/>
    <property type="match status" value="1"/>
</dbReference>
<dbReference type="KEGG" id="sof:NCTC11214_04400"/>
<dbReference type="InterPro" id="IPR036388">
    <property type="entry name" value="WH-like_DNA-bd_sf"/>
</dbReference>
<dbReference type="EMBL" id="LR134117">
    <property type="protein sequence ID" value="VDZ63292.1"/>
    <property type="molecule type" value="Genomic_DNA"/>
</dbReference>
<dbReference type="Gene3D" id="1.10.10.10">
    <property type="entry name" value="Winged helix-like DNA-binding domain superfamily/Winged helix DNA-binding domain"/>
    <property type="match status" value="1"/>
</dbReference>
<dbReference type="SUPFAM" id="SSF46785">
    <property type="entry name" value="Winged helix' DNA-binding domain"/>
    <property type="match status" value="1"/>
</dbReference>
<evidence type="ECO:0000259" key="1">
    <source>
        <dbReference type="PROSITE" id="PS50931"/>
    </source>
</evidence>
<dbReference type="InterPro" id="IPR036390">
    <property type="entry name" value="WH_DNA-bd_sf"/>
</dbReference>
<evidence type="ECO:0000313" key="3">
    <source>
        <dbReference type="Proteomes" id="UP000281391"/>
    </source>
</evidence>
<protein>
    <submittedName>
        <fullName evidence="2">Chromosome replication initiation inhibitor protein</fullName>
    </submittedName>
</protein>
<name>A0A447KYV4_SEROD</name>
<dbReference type="PROSITE" id="PS50931">
    <property type="entry name" value="HTH_LYSR"/>
    <property type="match status" value="1"/>
</dbReference>
<dbReference type="AlphaFoldDB" id="A0A447KYV4"/>
<reference evidence="2 3" key="1">
    <citation type="submission" date="2018-12" db="EMBL/GenBank/DDBJ databases">
        <authorList>
            <consortium name="Pathogen Informatics"/>
        </authorList>
    </citation>
    <scope>NUCLEOTIDE SEQUENCE [LARGE SCALE GENOMIC DNA]</scope>
    <source>
        <strain evidence="2 3">NCTC11214</strain>
    </source>
</reference>
<dbReference type="InterPro" id="IPR000847">
    <property type="entry name" value="LysR_HTH_N"/>
</dbReference>
<dbReference type="GO" id="GO:0003700">
    <property type="term" value="F:DNA-binding transcription factor activity"/>
    <property type="evidence" value="ECO:0007669"/>
    <property type="project" value="InterPro"/>
</dbReference>
<feature type="domain" description="HTH lysR-type" evidence="1">
    <location>
        <begin position="1"/>
        <end position="44"/>
    </location>
</feature>